<dbReference type="InterPro" id="IPR016181">
    <property type="entry name" value="Acyl_CoA_acyltransferase"/>
</dbReference>
<evidence type="ECO:0000256" key="1">
    <source>
        <dbReference type="ARBA" id="ARBA00022679"/>
    </source>
</evidence>
<evidence type="ECO:0000259" key="3">
    <source>
        <dbReference type="PROSITE" id="PS51186"/>
    </source>
</evidence>
<dbReference type="Proteomes" id="UP000783863">
    <property type="component" value="Unassembled WGS sequence"/>
</dbReference>
<proteinExistence type="predicted"/>
<accession>A0A8J8C780</accession>
<evidence type="ECO:0000313" key="4">
    <source>
        <dbReference type="EMBL" id="MBX0303012.1"/>
    </source>
</evidence>
<comment type="caution">
    <text evidence="4">The sequence shown here is derived from an EMBL/GenBank/DDBJ whole genome shotgun (WGS) entry which is preliminary data.</text>
</comment>
<dbReference type="PANTHER" id="PTHR43877:SF5">
    <property type="entry name" value="BLL8307 PROTEIN"/>
    <property type="match status" value="1"/>
</dbReference>
<dbReference type="Pfam" id="PF00583">
    <property type="entry name" value="Acetyltransf_1"/>
    <property type="match status" value="1"/>
</dbReference>
<organism evidence="4 5">
    <name type="scientific">Haloarcula salinisoli</name>
    <dbReference type="NCBI Taxonomy" id="2487746"/>
    <lineage>
        <taxon>Archaea</taxon>
        <taxon>Methanobacteriati</taxon>
        <taxon>Methanobacteriota</taxon>
        <taxon>Stenosarchaea group</taxon>
        <taxon>Halobacteria</taxon>
        <taxon>Halobacteriales</taxon>
        <taxon>Haloarculaceae</taxon>
        <taxon>Haloarcula</taxon>
    </lineage>
</organism>
<dbReference type="AlphaFoldDB" id="A0A8J8C780"/>
<dbReference type="EMBL" id="RKLQ01000001">
    <property type="protein sequence ID" value="MBX0303012.1"/>
    <property type="molecule type" value="Genomic_DNA"/>
</dbReference>
<evidence type="ECO:0000256" key="2">
    <source>
        <dbReference type="ARBA" id="ARBA00023315"/>
    </source>
</evidence>
<dbReference type="InterPro" id="IPR000182">
    <property type="entry name" value="GNAT_dom"/>
</dbReference>
<dbReference type="GO" id="GO:0016747">
    <property type="term" value="F:acyltransferase activity, transferring groups other than amino-acyl groups"/>
    <property type="evidence" value="ECO:0007669"/>
    <property type="project" value="InterPro"/>
</dbReference>
<gene>
    <name evidence="4" type="ORF">EGD98_04920</name>
</gene>
<feature type="domain" description="N-acetyltransferase" evidence="3">
    <location>
        <begin position="9"/>
        <end position="170"/>
    </location>
</feature>
<keyword evidence="2" id="KW-0012">Acyltransferase</keyword>
<name>A0A8J8C780_9EURY</name>
<reference evidence="4" key="1">
    <citation type="submission" date="2021-06" db="EMBL/GenBank/DDBJ databases">
        <title>Halomicroarcula sp. F24A a new haloarchaeum isolated from saline soil.</title>
        <authorList>
            <person name="Duran-Viseras A."/>
            <person name="Sanchez-Porro C."/>
            <person name="Ventosa A."/>
        </authorList>
    </citation>
    <scope>NUCLEOTIDE SEQUENCE</scope>
    <source>
        <strain evidence="4">F24A</strain>
    </source>
</reference>
<sequence length="174" mass="20100">MTNERQQAFDIRRFQPGDGERVREVHDRAMRGTPEYLPDLPDEDLEAIEDHYLDAAGEFLVGHDGETIVAMGAYTTPDEWKDAYLDIDGTTAELTRMRVDPDWQGRGYGTAMYRTLVERARDDGYRRFVLDTGAENDRARGFYERLGFECQSRISVGSEEETLEMVLYQQSIER</sequence>
<protein>
    <submittedName>
        <fullName evidence="4">GNAT family N-acetyltransferase</fullName>
    </submittedName>
</protein>
<dbReference type="RefSeq" id="WP_220587233.1">
    <property type="nucleotide sequence ID" value="NZ_RKLQ01000001.1"/>
</dbReference>
<dbReference type="CDD" id="cd04301">
    <property type="entry name" value="NAT_SF"/>
    <property type="match status" value="1"/>
</dbReference>
<dbReference type="PANTHER" id="PTHR43877">
    <property type="entry name" value="AMINOALKYLPHOSPHONATE N-ACETYLTRANSFERASE-RELATED-RELATED"/>
    <property type="match status" value="1"/>
</dbReference>
<dbReference type="Gene3D" id="3.40.630.30">
    <property type="match status" value="1"/>
</dbReference>
<evidence type="ECO:0000313" key="5">
    <source>
        <dbReference type="Proteomes" id="UP000783863"/>
    </source>
</evidence>
<dbReference type="PROSITE" id="PS51186">
    <property type="entry name" value="GNAT"/>
    <property type="match status" value="1"/>
</dbReference>
<keyword evidence="1" id="KW-0808">Transferase</keyword>
<dbReference type="InterPro" id="IPR050832">
    <property type="entry name" value="Bact_Acetyltransf"/>
</dbReference>
<dbReference type="SUPFAM" id="SSF55729">
    <property type="entry name" value="Acyl-CoA N-acyltransferases (Nat)"/>
    <property type="match status" value="1"/>
</dbReference>
<keyword evidence="5" id="KW-1185">Reference proteome</keyword>